<dbReference type="PANTHER" id="PTHR30353">
    <property type="entry name" value="INNER MEMBRANE PROTEIN DEDA-RELATED"/>
    <property type="match status" value="1"/>
</dbReference>
<feature type="compositionally biased region" description="Pro residues" evidence="8">
    <location>
        <begin position="217"/>
        <end position="226"/>
    </location>
</feature>
<organism evidence="10 11">
    <name type="scientific">Georgenia wutianyii</name>
    <dbReference type="NCBI Taxonomy" id="2585135"/>
    <lineage>
        <taxon>Bacteria</taxon>
        <taxon>Bacillati</taxon>
        <taxon>Actinomycetota</taxon>
        <taxon>Actinomycetes</taxon>
        <taxon>Micrococcales</taxon>
        <taxon>Bogoriellaceae</taxon>
        <taxon>Georgenia</taxon>
    </lineage>
</organism>
<dbReference type="RefSeq" id="WP_139071108.1">
    <property type="nucleotide sequence ID" value="NZ_CP040899.1"/>
</dbReference>
<evidence type="ECO:0000256" key="7">
    <source>
        <dbReference type="RuleBase" id="RU367016"/>
    </source>
</evidence>
<dbReference type="Proteomes" id="UP000313948">
    <property type="component" value="Chromosome"/>
</dbReference>
<evidence type="ECO:0000313" key="10">
    <source>
        <dbReference type="EMBL" id="QDB80197.1"/>
    </source>
</evidence>
<keyword evidence="4 7" id="KW-0812">Transmembrane</keyword>
<dbReference type="InterPro" id="IPR032816">
    <property type="entry name" value="VTT_dom"/>
</dbReference>
<name>A0ABX5VP02_9MICO</name>
<dbReference type="InterPro" id="IPR032818">
    <property type="entry name" value="DedA-like"/>
</dbReference>
<keyword evidence="3 7" id="KW-1003">Cell membrane</keyword>
<evidence type="ECO:0000256" key="8">
    <source>
        <dbReference type="SAM" id="MobiDB-lite"/>
    </source>
</evidence>
<feature type="transmembrane region" description="Helical" evidence="7">
    <location>
        <begin position="59"/>
        <end position="80"/>
    </location>
</feature>
<evidence type="ECO:0000256" key="4">
    <source>
        <dbReference type="ARBA" id="ARBA00022692"/>
    </source>
</evidence>
<evidence type="ECO:0000256" key="1">
    <source>
        <dbReference type="ARBA" id="ARBA00004651"/>
    </source>
</evidence>
<dbReference type="EMBL" id="CP040899">
    <property type="protein sequence ID" value="QDB80197.1"/>
    <property type="molecule type" value="Genomic_DNA"/>
</dbReference>
<comment type="similarity">
    <text evidence="2 7">Belongs to the DedA family.</text>
</comment>
<comment type="caution">
    <text evidence="7">Lacks conserved residue(s) required for the propagation of feature annotation.</text>
</comment>
<feature type="region of interest" description="Disordered" evidence="8">
    <location>
        <begin position="209"/>
        <end position="238"/>
    </location>
</feature>
<comment type="subcellular location">
    <subcellularLocation>
        <location evidence="1 7">Cell membrane</location>
        <topology evidence="1 7">Multi-pass membrane protein</topology>
    </subcellularLocation>
</comment>
<keyword evidence="11" id="KW-1185">Reference proteome</keyword>
<feature type="domain" description="VTT" evidence="9">
    <location>
        <begin position="38"/>
        <end position="162"/>
    </location>
</feature>
<feature type="transmembrane region" description="Helical" evidence="7">
    <location>
        <begin position="174"/>
        <end position="195"/>
    </location>
</feature>
<proteinExistence type="inferred from homology"/>
<keyword evidence="5 7" id="KW-1133">Transmembrane helix</keyword>
<evidence type="ECO:0000259" key="9">
    <source>
        <dbReference type="Pfam" id="PF09335"/>
    </source>
</evidence>
<evidence type="ECO:0000313" key="11">
    <source>
        <dbReference type="Proteomes" id="UP000313948"/>
    </source>
</evidence>
<protein>
    <submittedName>
        <fullName evidence="10">DedA family protein</fullName>
    </submittedName>
</protein>
<sequence>MSEAMMGIEAWVLGMADSPWLLVAVLTLAMIDGFFPPVPSESIVIAVAVLAMTGEGPNLWLLILVAATGAFAGDLIAYTIGTKVPIDRLRIFQGRRGQASLGWARRALVHRGTVLILSARFIPIGRVAVNMTAGAVRFPRPRFVLVAGIAAILWGGYATLLGMGAGVFLHDHPLVAVGVGVAGGVLLGFGVDALLRWVHRRLGSKLPESLGALDPDYVPPADPPAPGRGSDERTSTSG</sequence>
<gene>
    <name evidence="10" type="ORF">FE251_13005</name>
</gene>
<evidence type="ECO:0000256" key="2">
    <source>
        <dbReference type="ARBA" id="ARBA00010792"/>
    </source>
</evidence>
<evidence type="ECO:0000256" key="6">
    <source>
        <dbReference type="ARBA" id="ARBA00023136"/>
    </source>
</evidence>
<reference evidence="10 11" key="1">
    <citation type="submission" date="2019-05" db="EMBL/GenBank/DDBJ databases">
        <title>Georgenia *** sp. nov., and Georgenia *** sp. nov., isolated from the intestinal contents of plateau pika (Ochotona curzoniae) in the Qinghai-Tibet plateau of China.</title>
        <authorList>
            <person name="Tian Z."/>
        </authorList>
    </citation>
    <scope>NUCLEOTIDE SEQUENCE [LARGE SCALE GENOMIC DNA]</scope>
    <source>
        <strain evidence="10 11">Z294</strain>
    </source>
</reference>
<feature type="compositionally biased region" description="Basic and acidic residues" evidence="8">
    <location>
        <begin position="229"/>
        <end position="238"/>
    </location>
</feature>
<evidence type="ECO:0000256" key="3">
    <source>
        <dbReference type="ARBA" id="ARBA00022475"/>
    </source>
</evidence>
<dbReference type="Pfam" id="PF09335">
    <property type="entry name" value="VTT_dom"/>
    <property type="match status" value="1"/>
</dbReference>
<feature type="transmembrane region" description="Helical" evidence="7">
    <location>
        <begin position="143"/>
        <end position="168"/>
    </location>
</feature>
<keyword evidence="6 7" id="KW-0472">Membrane</keyword>
<accession>A0ABX5VP02</accession>
<evidence type="ECO:0000256" key="5">
    <source>
        <dbReference type="ARBA" id="ARBA00022989"/>
    </source>
</evidence>
<dbReference type="PANTHER" id="PTHR30353:SF0">
    <property type="entry name" value="TRANSMEMBRANE PROTEIN"/>
    <property type="match status" value="1"/>
</dbReference>